<dbReference type="EMBL" id="RZIJ01000015">
    <property type="protein sequence ID" value="RUQ68164.1"/>
    <property type="molecule type" value="Genomic_DNA"/>
</dbReference>
<evidence type="ECO:0000313" key="3">
    <source>
        <dbReference type="Proteomes" id="UP000280346"/>
    </source>
</evidence>
<comment type="caution">
    <text evidence="2">The sequence shown here is derived from an EMBL/GenBank/DDBJ whole genome shotgun (WGS) entry which is preliminary data.</text>
</comment>
<name>A0A433J614_9PROT</name>
<keyword evidence="3" id="KW-1185">Reference proteome</keyword>
<reference evidence="2 3" key="1">
    <citation type="submission" date="2018-12" db="EMBL/GenBank/DDBJ databases">
        <authorList>
            <person name="Yang Y."/>
        </authorList>
    </citation>
    <scope>NUCLEOTIDE SEQUENCE [LARGE SCALE GENOMIC DNA]</scope>
    <source>
        <strain evidence="2 3">GSF71</strain>
    </source>
</reference>
<keyword evidence="2" id="KW-0540">Nuclease</keyword>
<dbReference type="RefSeq" id="WP_127000673.1">
    <property type="nucleotide sequence ID" value="NZ_CP173193.1"/>
</dbReference>
<dbReference type="GO" id="GO:0004519">
    <property type="term" value="F:endonuclease activity"/>
    <property type="evidence" value="ECO:0007669"/>
    <property type="project" value="UniProtKB-KW"/>
</dbReference>
<dbReference type="Proteomes" id="UP000280346">
    <property type="component" value="Unassembled WGS sequence"/>
</dbReference>
<keyword evidence="2" id="KW-0378">Hydrolase</keyword>
<gene>
    <name evidence="2" type="ORF">EJ913_18865</name>
</gene>
<dbReference type="Pfam" id="PF07510">
    <property type="entry name" value="GmrSD_C"/>
    <property type="match status" value="1"/>
</dbReference>
<proteinExistence type="predicted"/>
<evidence type="ECO:0000259" key="1">
    <source>
        <dbReference type="Pfam" id="PF07510"/>
    </source>
</evidence>
<feature type="domain" description="GmrSD restriction endonucleases C-terminal" evidence="1">
    <location>
        <begin position="137"/>
        <end position="241"/>
    </location>
</feature>
<dbReference type="PANTHER" id="PTHR24094">
    <property type="entry name" value="SECRETED PROTEIN"/>
    <property type="match status" value="1"/>
</dbReference>
<sequence>MAGRWGNSGGGSRKRSLTLRGLFTVLAILAALAVAERLHILPAGTLERLLGQEEKKGRNARVHTPPPVVARASDRIDFDKTQRLLDGIRVEEEKRGGYEREEWPHWLALDRGCLNAREQVLIRDSRRPAKLSDKGCAVASGEWIDPYTGDRITDPNLVDIDHRVPLEETYASGGHAWSRDRRAAYANDLTDPLTLLAASREANRAKGSKGPEDWLPPKRDGICLYVADWIAVKARWELTMDERERVTVGNILADCRASAR</sequence>
<dbReference type="InterPro" id="IPR011089">
    <property type="entry name" value="GmrSD_C"/>
</dbReference>
<organism evidence="2 3">
    <name type="scientific">Azospirillum doebereinerae</name>
    <dbReference type="NCBI Taxonomy" id="92933"/>
    <lineage>
        <taxon>Bacteria</taxon>
        <taxon>Pseudomonadati</taxon>
        <taxon>Pseudomonadota</taxon>
        <taxon>Alphaproteobacteria</taxon>
        <taxon>Rhodospirillales</taxon>
        <taxon>Azospirillaceae</taxon>
        <taxon>Azospirillum</taxon>
    </lineage>
</organism>
<dbReference type="AlphaFoldDB" id="A0A433J614"/>
<evidence type="ECO:0000313" key="2">
    <source>
        <dbReference type="EMBL" id="RUQ68164.1"/>
    </source>
</evidence>
<dbReference type="PANTHER" id="PTHR24094:SF15">
    <property type="entry name" value="AMP-DEPENDENT SYNTHETASE_LIGASE DOMAIN-CONTAINING PROTEIN-RELATED"/>
    <property type="match status" value="1"/>
</dbReference>
<keyword evidence="2" id="KW-0255">Endonuclease</keyword>
<protein>
    <submittedName>
        <fullName evidence="2">HNH endonuclease</fullName>
    </submittedName>
</protein>
<accession>A0A433J614</accession>
<dbReference type="OrthoDB" id="5196645at2"/>